<dbReference type="Pfam" id="PF13414">
    <property type="entry name" value="TPR_11"/>
    <property type="match status" value="1"/>
</dbReference>
<feature type="repeat" description="TPR" evidence="7">
    <location>
        <begin position="308"/>
        <end position="341"/>
    </location>
</feature>
<dbReference type="Gene3D" id="1.10.260.100">
    <property type="match status" value="2"/>
</dbReference>
<feature type="region of interest" description="Disordered" evidence="8">
    <location>
        <begin position="199"/>
        <end position="229"/>
    </location>
</feature>
<dbReference type="PROSITE" id="PS50293">
    <property type="entry name" value="TPR_REGION"/>
    <property type="match status" value="1"/>
</dbReference>
<evidence type="ECO:0000256" key="5">
    <source>
        <dbReference type="ARBA" id="ARBA00026193"/>
    </source>
</evidence>
<dbReference type="FunFam" id="1.10.260.100:FF:000002">
    <property type="entry name" value="Stress-induced-phosphoprotein 1 (Hsp70/Hsp90-organizing)"/>
    <property type="match status" value="1"/>
</dbReference>
<reference evidence="10 11" key="1">
    <citation type="journal article" date="2016" name="Genome Biol. Evol.">
        <title>Gene Family Evolution Reflects Adaptation to Soil Environmental Stressors in the Genome of the Collembolan Orchesella cincta.</title>
        <authorList>
            <person name="Faddeeva-Vakhrusheva A."/>
            <person name="Derks M.F."/>
            <person name="Anvar S.Y."/>
            <person name="Agamennone V."/>
            <person name="Suring W."/>
            <person name="Smit S."/>
            <person name="van Straalen N.M."/>
            <person name="Roelofs D."/>
        </authorList>
    </citation>
    <scope>NUCLEOTIDE SEQUENCE [LARGE SCALE GENOMIC DNA]</scope>
    <source>
        <tissue evidence="10">Mixed pool</tissue>
    </source>
</reference>
<proteinExistence type="predicted"/>
<keyword evidence="2" id="KW-0677">Repeat</keyword>
<dbReference type="InterPro" id="IPR019734">
    <property type="entry name" value="TPR_rpt"/>
</dbReference>
<evidence type="ECO:0000256" key="8">
    <source>
        <dbReference type="SAM" id="MobiDB-lite"/>
    </source>
</evidence>
<comment type="function">
    <text evidence="6">Acts as a co-chaperone for HSP90AA1. Mediates the association of the molecular chaperones HSPA8/HSC70 and HSP90.</text>
</comment>
<organism evidence="10 11">
    <name type="scientific">Orchesella cincta</name>
    <name type="common">Springtail</name>
    <name type="synonym">Podura cincta</name>
    <dbReference type="NCBI Taxonomy" id="48709"/>
    <lineage>
        <taxon>Eukaryota</taxon>
        <taxon>Metazoa</taxon>
        <taxon>Ecdysozoa</taxon>
        <taxon>Arthropoda</taxon>
        <taxon>Hexapoda</taxon>
        <taxon>Collembola</taxon>
        <taxon>Entomobryomorpha</taxon>
        <taxon>Entomobryoidea</taxon>
        <taxon>Orchesellidae</taxon>
        <taxon>Orchesellinae</taxon>
        <taxon>Orchesella</taxon>
    </lineage>
</organism>
<evidence type="ECO:0000256" key="7">
    <source>
        <dbReference type="PROSITE-ProRule" id="PRU00339"/>
    </source>
</evidence>
<evidence type="ECO:0000256" key="6">
    <source>
        <dbReference type="ARBA" id="ARBA00045590"/>
    </source>
</evidence>
<evidence type="ECO:0000313" key="11">
    <source>
        <dbReference type="Proteomes" id="UP000094527"/>
    </source>
</evidence>
<dbReference type="FunFam" id="1.25.40.10:FF:000027">
    <property type="entry name" value="stress-induced-phosphoprotein 1 isoform X1"/>
    <property type="match status" value="1"/>
</dbReference>
<dbReference type="Pfam" id="PF17830">
    <property type="entry name" value="STI1-HOP_DP"/>
    <property type="match status" value="2"/>
</dbReference>
<dbReference type="OMA" id="MYSAREN"/>
<evidence type="ECO:0000256" key="3">
    <source>
        <dbReference type="ARBA" id="ARBA00022803"/>
    </source>
</evidence>
<dbReference type="Gene3D" id="1.25.40.10">
    <property type="entry name" value="Tetratricopeptide repeat domain"/>
    <property type="match status" value="3"/>
</dbReference>
<feature type="repeat" description="TPR" evidence="7">
    <location>
        <begin position="436"/>
        <end position="469"/>
    </location>
</feature>
<evidence type="ECO:0000256" key="2">
    <source>
        <dbReference type="ARBA" id="ARBA00022737"/>
    </source>
</evidence>
<feature type="repeat" description="TPR" evidence="7">
    <location>
        <begin position="368"/>
        <end position="401"/>
    </location>
</feature>
<name>A0A1D2NK36_ORCCI</name>
<dbReference type="SUPFAM" id="SSF48452">
    <property type="entry name" value="TPR-like"/>
    <property type="match status" value="3"/>
</dbReference>
<dbReference type="PANTHER" id="PTHR22904">
    <property type="entry name" value="TPR REPEAT CONTAINING PROTEIN"/>
    <property type="match status" value="1"/>
</dbReference>
<dbReference type="STRING" id="48709.A0A1D2NK36"/>
<keyword evidence="3 7" id="KW-0802">TPR repeat</keyword>
<sequence>MSDQANALKEKGNSALNEGKFWDAIKYYSQAIEVDPDNHVLFSNRSAAHAKAGNYADALKDGEKTVELKSDWGKGYSRKGAALAYLQRYDEAIACYETGISCDPNNAQLRQGLDEAKEAKNRQNAGPAPNFANPFSDPAILIKLKNDPRTSKWMDDPEYLALVRELQTNPKALGTKISDPRVMTTLSVLLGMEIADGPEEMDTEEAPPRPATPPPPKKETPPEPDIPEEKKAALKEKEAGNVAYKAKNFDKAIEQYKKALELDPTDMTYKLNSAAVYFEIKKYEDCVKECLDAIELGRENRADFKLIAKAFLRAGNSYKKMGDFRNAKVFYEKSLSEHRTPETRSLLADVEKLIKEQERKAYINPEKSEEEKEKGNELFKKGDYATAMKHYTEAIARNPEDARLYSNRAACYTKLAAFDLGLKDCDKCLELDPNFIKAWIRKGKILQGMQDAGKAMTAYQKALDMDPNNAEAAEGYQQCMSALHSNPEEMRKRAMADPEVQAILRDPAMRLILEQMQSDPKALQDHLKNPEIALKIQKLLDSGLIAIR</sequence>
<dbReference type="FunFam" id="1.25.40.10:FF:000010">
    <property type="entry name" value="Stress-induced phosphoprotein 1"/>
    <property type="match status" value="1"/>
</dbReference>
<evidence type="ECO:0000259" key="9">
    <source>
        <dbReference type="SMART" id="SM00727"/>
    </source>
</evidence>
<feature type="compositionally biased region" description="Basic and acidic residues" evidence="8">
    <location>
        <begin position="216"/>
        <end position="229"/>
    </location>
</feature>
<keyword evidence="1" id="KW-0963">Cytoplasm</keyword>
<dbReference type="InterPro" id="IPR006636">
    <property type="entry name" value="STI1_HS-bd"/>
</dbReference>
<feature type="repeat" description="TPR" evidence="7">
    <location>
        <begin position="5"/>
        <end position="38"/>
    </location>
</feature>
<dbReference type="SMART" id="SM00028">
    <property type="entry name" value="TPR"/>
    <property type="match status" value="9"/>
</dbReference>
<dbReference type="EMBL" id="LJIJ01000020">
    <property type="protein sequence ID" value="ODN05597.1"/>
    <property type="molecule type" value="Genomic_DNA"/>
</dbReference>
<comment type="subcellular location">
    <subcellularLocation>
        <location evidence="4">Dynein axonemal particle</location>
    </subcellularLocation>
</comment>
<feature type="repeat" description="TPR" evidence="7">
    <location>
        <begin position="73"/>
        <end position="106"/>
    </location>
</feature>
<protein>
    <recommendedName>
        <fullName evidence="5">Stress-induced-phosphoprotein 1</fullName>
    </recommendedName>
</protein>
<feature type="domain" description="STI1" evidence="9">
    <location>
        <begin position="497"/>
        <end position="536"/>
    </location>
</feature>
<dbReference type="GO" id="GO:0120293">
    <property type="term" value="C:dynein axonemal particle"/>
    <property type="evidence" value="ECO:0007669"/>
    <property type="project" value="UniProtKB-SubCell"/>
</dbReference>
<dbReference type="OrthoDB" id="2423701at2759"/>
<dbReference type="PANTHER" id="PTHR22904:SF523">
    <property type="entry name" value="STRESS-INDUCED-PHOSPHOPROTEIN 1"/>
    <property type="match status" value="1"/>
</dbReference>
<gene>
    <name evidence="10" type="ORF">Ocin01_01077</name>
</gene>
<feature type="domain" description="STI1" evidence="9">
    <location>
        <begin position="137"/>
        <end position="176"/>
    </location>
</feature>
<dbReference type="Proteomes" id="UP000094527">
    <property type="component" value="Unassembled WGS sequence"/>
</dbReference>
<dbReference type="Pfam" id="PF13181">
    <property type="entry name" value="TPR_8"/>
    <property type="match status" value="2"/>
</dbReference>
<comment type="caution">
    <text evidence="10">The sequence shown here is derived from an EMBL/GenBank/DDBJ whole genome shotgun (WGS) entry which is preliminary data.</text>
</comment>
<feature type="repeat" description="TPR" evidence="7">
    <location>
        <begin position="233"/>
        <end position="266"/>
    </location>
</feature>
<accession>A0A1D2NK36</accession>
<dbReference type="GO" id="GO:0051879">
    <property type="term" value="F:Hsp90 protein binding"/>
    <property type="evidence" value="ECO:0007669"/>
    <property type="project" value="TreeGrafter"/>
</dbReference>
<keyword evidence="11" id="KW-1185">Reference proteome</keyword>
<dbReference type="FunFam" id="1.10.260.100:FF:000004">
    <property type="entry name" value="Putative stress-induced-phosphoprotein 1"/>
    <property type="match status" value="1"/>
</dbReference>
<dbReference type="SMART" id="SM00727">
    <property type="entry name" value="STI1"/>
    <property type="match status" value="2"/>
</dbReference>
<dbReference type="PROSITE" id="PS50005">
    <property type="entry name" value="TPR"/>
    <property type="match status" value="7"/>
</dbReference>
<dbReference type="FunFam" id="1.25.40.10:FF:000020">
    <property type="entry name" value="Stress-induced phosphoprotein 1"/>
    <property type="match status" value="1"/>
</dbReference>
<dbReference type="InterPro" id="IPR041243">
    <property type="entry name" value="STI1/HOP_DP"/>
</dbReference>
<dbReference type="InterPro" id="IPR011990">
    <property type="entry name" value="TPR-like_helical_dom_sf"/>
</dbReference>
<dbReference type="Pfam" id="PF00515">
    <property type="entry name" value="TPR_1"/>
    <property type="match status" value="3"/>
</dbReference>
<evidence type="ECO:0000256" key="1">
    <source>
        <dbReference type="ARBA" id="ARBA00022490"/>
    </source>
</evidence>
<dbReference type="AlphaFoldDB" id="A0A1D2NK36"/>
<feature type="repeat" description="TPR" evidence="7">
    <location>
        <begin position="402"/>
        <end position="435"/>
    </location>
</feature>
<evidence type="ECO:0000313" key="10">
    <source>
        <dbReference type="EMBL" id="ODN05597.1"/>
    </source>
</evidence>
<evidence type="ECO:0000256" key="4">
    <source>
        <dbReference type="ARBA" id="ARBA00024190"/>
    </source>
</evidence>